<sequence length="237" mass="26256">MNAKSSLRRQLDPNLEDRARAIRDALRDAIVDRRLAPGTKLSEAEVGTLFDVSRTVVRDALQMLAFEGLVKTERNRGAFVSNPSTEEARQVFASRRLIETGIIAAAAERIAPDDIAALREHLKEEARYRTERGANARRAEIKASGDFHLMLAKVAGNQVLEKFMDELVARSSLVIALYGRTGVSSCGHDEHDEILNALEKGDVKRATHLMMHHIDHIEADLDLSVAEARTLKDALAL</sequence>
<gene>
    <name evidence="5" type="ORF">FAA86_00685</name>
</gene>
<dbReference type="RefSeq" id="WP_136537915.1">
    <property type="nucleotide sequence ID" value="NZ_STGU01000001.1"/>
</dbReference>
<dbReference type="GO" id="GO:0003677">
    <property type="term" value="F:DNA binding"/>
    <property type="evidence" value="ECO:0007669"/>
    <property type="project" value="UniProtKB-KW"/>
</dbReference>
<dbReference type="InterPro" id="IPR000524">
    <property type="entry name" value="Tscrpt_reg_HTH_GntR"/>
</dbReference>
<keyword evidence="1" id="KW-0805">Transcription regulation</keyword>
<organism evidence="5 6">
    <name type="scientific">Rhizobium rosettiformans W3</name>
    <dbReference type="NCBI Taxonomy" id="538378"/>
    <lineage>
        <taxon>Bacteria</taxon>
        <taxon>Pseudomonadati</taxon>
        <taxon>Pseudomonadota</taxon>
        <taxon>Alphaproteobacteria</taxon>
        <taxon>Hyphomicrobiales</taxon>
        <taxon>Rhizobiaceae</taxon>
        <taxon>Rhizobium/Agrobacterium group</taxon>
        <taxon>Rhizobium</taxon>
    </lineage>
</organism>
<dbReference type="PROSITE" id="PS50949">
    <property type="entry name" value="HTH_GNTR"/>
    <property type="match status" value="1"/>
</dbReference>
<keyword evidence="3" id="KW-0804">Transcription</keyword>
<evidence type="ECO:0000256" key="2">
    <source>
        <dbReference type="ARBA" id="ARBA00023125"/>
    </source>
</evidence>
<dbReference type="PANTHER" id="PTHR43537:SF53">
    <property type="entry name" value="HTH-TYPE TRANSCRIPTIONAL REPRESSOR NANR"/>
    <property type="match status" value="1"/>
</dbReference>
<evidence type="ECO:0000313" key="6">
    <source>
        <dbReference type="Proteomes" id="UP000307378"/>
    </source>
</evidence>
<accession>A0A4S8Q6J7</accession>
<name>A0A4S8Q6J7_9HYPH</name>
<dbReference type="SMART" id="SM00345">
    <property type="entry name" value="HTH_GNTR"/>
    <property type="match status" value="1"/>
</dbReference>
<reference evidence="5 6" key="1">
    <citation type="submission" date="2019-04" db="EMBL/GenBank/DDBJ databases">
        <title>genome sequence of strain W3.</title>
        <authorList>
            <person name="Gao J."/>
            <person name="Sun J."/>
        </authorList>
    </citation>
    <scope>NUCLEOTIDE SEQUENCE [LARGE SCALE GENOMIC DNA]</scope>
    <source>
        <strain evidence="5 6">W3</strain>
    </source>
</reference>
<dbReference type="InterPro" id="IPR036388">
    <property type="entry name" value="WH-like_DNA-bd_sf"/>
</dbReference>
<dbReference type="SUPFAM" id="SSF46785">
    <property type="entry name" value="Winged helix' DNA-binding domain"/>
    <property type="match status" value="1"/>
</dbReference>
<dbReference type="InterPro" id="IPR011711">
    <property type="entry name" value="GntR_C"/>
</dbReference>
<dbReference type="GO" id="GO:0003700">
    <property type="term" value="F:DNA-binding transcription factor activity"/>
    <property type="evidence" value="ECO:0007669"/>
    <property type="project" value="InterPro"/>
</dbReference>
<dbReference type="InterPro" id="IPR008920">
    <property type="entry name" value="TF_FadR/GntR_C"/>
</dbReference>
<comment type="caution">
    <text evidence="5">The sequence shown here is derived from an EMBL/GenBank/DDBJ whole genome shotgun (WGS) entry which is preliminary data.</text>
</comment>
<dbReference type="Gene3D" id="1.20.120.530">
    <property type="entry name" value="GntR ligand-binding domain-like"/>
    <property type="match status" value="1"/>
</dbReference>
<dbReference type="SUPFAM" id="SSF48008">
    <property type="entry name" value="GntR ligand-binding domain-like"/>
    <property type="match status" value="1"/>
</dbReference>
<dbReference type="InterPro" id="IPR036390">
    <property type="entry name" value="WH_DNA-bd_sf"/>
</dbReference>
<dbReference type="Gene3D" id="1.10.10.10">
    <property type="entry name" value="Winged helix-like DNA-binding domain superfamily/Winged helix DNA-binding domain"/>
    <property type="match status" value="1"/>
</dbReference>
<proteinExistence type="predicted"/>
<dbReference type="AlphaFoldDB" id="A0A4S8Q6J7"/>
<evidence type="ECO:0000256" key="3">
    <source>
        <dbReference type="ARBA" id="ARBA00023163"/>
    </source>
</evidence>
<evidence type="ECO:0000256" key="1">
    <source>
        <dbReference type="ARBA" id="ARBA00023015"/>
    </source>
</evidence>
<feature type="domain" description="HTH gntR-type" evidence="4">
    <location>
        <begin position="16"/>
        <end position="83"/>
    </location>
</feature>
<dbReference type="Pfam" id="PF00392">
    <property type="entry name" value="GntR"/>
    <property type="match status" value="1"/>
</dbReference>
<dbReference type="PANTHER" id="PTHR43537">
    <property type="entry name" value="TRANSCRIPTIONAL REGULATOR, GNTR FAMILY"/>
    <property type="match status" value="1"/>
</dbReference>
<dbReference type="CDD" id="cd07377">
    <property type="entry name" value="WHTH_GntR"/>
    <property type="match status" value="1"/>
</dbReference>
<evidence type="ECO:0000259" key="4">
    <source>
        <dbReference type="PROSITE" id="PS50949"/>
    </source>
</evidence>
<dbReference type="Pfam" id="PF07729">
    <property type="entry name" value="FCD"/>
    <property type="match status" value="1"/>
</dbReference>
<dbReference type="SMART" id="SM00895">
    <property type="entry name" value="FCD"/>
    <property type="match status" value="1"/>
</dbReference>
<dbReference type="Proteomes" id="UP000307378">
    <property type="component" value="Unassembled WGS sequence"/>
</dbReference>
<protein>
    <submittedName>
        <fullName evidence="5">GntR family transcriptional regulator</fullName>
    </submittedName>
</protein>
<dbReference type="EMBL" id="STGU01000001">
    <property type="protein sequence ID" value="THV38921.1"/>
    <property type="molecule type" value="Genomic_DNA"/>
</dbReference>
<keyword evidence="2" id="KW-0238">DNA-binding</keyword>
<evidence type="ECO:0000313" key="5">
    <source>
        <dbReference type="EMBL" id="THV38921.1"/>
    </source>
</evidence>